<name>A0A1I9G3E2_BRUMA</name>
<dbReference type="AlphaFoldDB" id="A0A1I9G3E2"/>
<sequence length="77" mass="9160">MRWEFGENTSSSTEYSCEMIHYIWMDIQQYIKSSVAQHRTKLLKLQIVLHSIDSSDDYVTDDHDLTYELSESNNLIR</sequence>
<reference evidence="1" key="2">
    <citation type="submission" date="2012-12" db="EMBL/GenBank/DDBJ databases">
        <authorList>
            <consortium name="WormBase Consortium"/>
            <person name="Ghedin E."/>
            <person name="Paulini M."/>
        </authorList>
    </citation>
    <scope>NUCLEOTIDE SEQUENCE</scope>
    <source>
        <strain evidence="1">FR3</strain>
    </source>
</reference>
<protein>
    <submittedName>
        <fullName evidence="1">Bm14358</fullName>
    </submittedName>
</protein>
<dbReference type="EMBL" id="LN857024">
    <property type="protein sequence ID" value="CDQ02036.1"/>
    <property type="molecule type" value="Genomic_DNA"/>
</dbReference>
<evidence type="ECO:0000313" key="1">
    <source>
        <dbReference type="EMBL" id="CDQ02036.1"/>
    </source>
</evidence>
<proteinExistence type="predicted"/>
<accession>A0A1I9G3E2</accession>
<gene>
    <name evidence="1" type="primary">Bm14358</name>
    <name evidence="1" type="ORF">BM_Bm14358</name>
</gene>
<organism evidence="1">
    <name type="scientific">Brugia malayi</name>
    <name type="common">Filarial nematode worm</name>
    <dbReference type="NCBI Taxonomy" id="6279"/>
    <lineage>
        <taxon>Eukaryota</taxon>
        <taxon>Metazoa</taxon>
        <taxon>Ecdysozoa</taxon>
        <taxon>Nematoda</taxon>
        <taxon>Chromadorea</taxon>
        <taxon>Rhabditida</taxon>
        <taxon>Spirurina</taxon>
        <taxon>Spiruromorpha</taxon>
        <taxon>Filarioidea</taxon>
        <taxon>Onchocercidae</taxon>
        <taxon>Brugia</taxon>
    </lineage>
</organism>
<reference evidence="1" key="1">
    <citation type="journal article" date="2007" name="Science">
        <title>Draft genome of the filarial nematode parasite Brugia malayi.</title>
        <authorList>
            <person name="Ghedin E."/>
            <person name="Wang S."/>
            <person name="Spiro D."/>
            <person name="Caler E."/>
            <person name="Zhao Q."/>
            <person name="Crabtree J."/>
            <person name="Allen J.E."/>
            <person name="Delcher A.L."/>
            <person name="Guiliano D.B."/>
            <person name="Miranda-Saavedra D."/>
            <person name="Angiuoli S.V."/>
            <person name="Creasy T."/>
            <person name="Amedeo P."/>
            <person name="Haas B."/>
            <person name="El-Sayed N.M."/>
            <person name="Wortman J.R."/>
            <person name="Feldblyum T."/>
            <person name="Tallon L."/>
            <person name="Schatz M."/>
            <person name="Shumway M."/>
            <person name="Koo H."/>
            <person name="Salzberg S.L."/>
            <person name="Schobel S."/>
            <person name="Pertea M."/>
            <person name="Pop M."/>
            <person name="White O."/>
            <person name="Barton G.J."/>
            <person name="Carlow C.K."/>
            <person name="Crawford M.J."/>
            <person name="Daub J."/>
            <person name="Dimmic M.W."/>
            <person name="Estes C.F."/>
            <person name="Foster J.M."/>
            <person name="Ganatra M."/>
            <person name="Gregory W.F."/>
            <person name="Johnson N.M."/>
            <person name="Jin J."/>
            <person name="Komuniecki R."/>
            <person name="Korf I."/>
            <person name="Kumar S."/>
            <person name="Laney S."/>
            <person name="Li B.W."/>
            <person name="Li W."/>
            <person name="Lindblom T.H."/>
            <person name="Lustigman S."/>
            <person name="Ma D."/>
            <person name="Maina C.V."/>
            <person name="Martin D.M."/>
            <person name="McCarter J.P."/>
            <person name="McReynolds L."/>
            <person name="Mitreva M."/>
            <person name="Nutman T.B."/>
            <person name="Parkinson J."/>
            <person name="Peregrin-Alvarez J.M."/>
            <person name="Poole C."/>
            <person name="Ren Q."/>
            <person name="Saunders L."/>
            <person name="Sluder A.E."/>
            <person name="Smith K."/>
            <person name="Stanke M."/>
            <person name="Unnasch T.R."/>
            <person name="Ware J."/>
            <person name="Wei A.D."/>
            <person name="Weil G."/>
            <person name="Williams D.J."/>
            <person name="Zhang Y."/>
            <person name="Williams S.A."/>
            <person name="Fraser-Liggett C."/>
            <person name="Slatko B."/>
            <person name="Blaxter M.L."/>
            <person name="Scott A.L."/>
        </authorList>
    </citation>
    <scope>NUCLEOTIDE SEQUENCE</scope>
    <source>
        <strain evidence="1">FR3</strain>
    </source>
</reference>